<protein>
    <submittedName>
        <fullName evidence="2">Uncharacterized protein</fullName>
    </submittedName>
</protein>
<evidence type="ECO:0000256" key="1">
    <source>
        <dbReference type="SAM" id="MobiDB-lite"/>
    </source>
</evidence>
<dbReference type="Proteomes" id="UP000215005">
    <property type="component" value="Chromosome"/>
</dbReference>
<feature type="region of interest" description="Disordered" evidence="1">
    <location>
        <begin position="1"/>
        <end position="72"/>
    </location>
</feature>
<dbReference type="RefSeq" id="WP_017620508.1">
    <property type="nucleotide sequence ID" value="NZ_ANBG01000329.1"/>
</dbReference>
<dbReference type="EMBL" id="CP022753">
    <property type="protein sequence ID" value="ASU81666.1"/>
    <property type="molecule type" value="Genomic_DNA"/>
</dbReference>
<dbReference type="KEGG" id="ngv:CDO52_01615"/>
<evidence type="ECO:0000313" key="2">
    <source>
        <dbReference type="EMBL" id="ASU81666.1"/>
    </source>
</evidence>
<organism evidence="2 3">
    <name type="scientific">Nocardiopsis gilva YIM 90087</name>
    <dbReference type="NCBI Taxonomy" id="1235441"/>
    <lineage>
        <taxon>Bacteria</taxon>
        <taxon>Bacillati</taxon>
        <taxon>Actinomycetota</taxon>
        <taxon>Actinomycetes</taxon>
        <taxon>Streptosporangiales</taxon>
        <taxon>Nocardiopsidaceae</taxon>
        <taxon>Nocardiopsis</taxon>
    </lineage>
</organism>
<accession>A0A223S0M1</accession>
<feature type="compositionally biased region" description="Basic and acidic residues" evidence="1">
    <location>
        <begin position="39"/>
        <end position="48"/>
    </location>
</feature>
<dbReference type="InterPro" id="IPR046210">
    <property type="entry name" value="DUF6243"/>
</dbReference>
<dbReference type="AlphaFoldDB" id="A0A223S0M1"/>
<gene>
    <name evidence="2" type="ORF">CDO52_01615</name>
</gene>
<feature type="compositionally biased region" description="Basic residues" evidence="1">
    <location>
        <begin position="63"/>
        <end position="72"/>
    </location>
</feature>
<dbReference type="OrthoDB" id="3698181at2"/>
<sequence>MPRDGNSLLGVGGQRKSVSRAQLRGGDTAKQTGAGRSDPLQDKRDLLRRMQQRSSRGSGAGNRKQKKHGSGD</sequence>
<name>A0A223S0M1_9ACTN</name>
<reference evidence="2 3" key="1">
    <citation type="submission" date="2017-08" db="EMBL/GenBank/DDBJ databases">
        <title>The complete genome sequence of Nocardiopsis gilva YIM 90087.</title>
        <authorList>
            <person name="Yin M."/>
            <person name="Tang S."/>
        </authorList>
    </citation>
    <scope>NUCLEOTIDE SEQUENCE [LARGE SCALE GENOMIC DNA]</scope>
    <source>
        <strain evidence="2 3">YIM 90087</strain>
    </source>
</reference>
<proteinExistence type="predicted"/>
<dbReference type="Pfam" id="PF19756">
    <property type="entry name" value="DUF6243"/>
    <property type="match status" value="1"/>
</dbReference>
<evidence type="ECO:0000313" key="3">
    <source>
        <dbReference type="Proteomes" id="UP000215005"/>
    </source>
</evidence>
<keyword evidence="3" id="KW-1185">Reference proteome</keyword>